<evidence type="ECO:0000313" key="2">
    <source>
        <dbReference type="Proteomes" id="UP000429232"/>
    </source>
</evidence>
<dbReference type="EMBL" id="CP066775">
    <property type="protein sequence ID" value="QQL49070.1"/>
    <property type="molecule type" value="Genomic_DNA"/>
</dbReference>
<sequence>MGKKILINTLYTVGLFICIITLVWGVQHSRYEMVAGAVLIGALFVYLKIKLLKEVRSTINKNNAKS</sequence>
<dbReference type="RefSeq" id="WP_157526998.1">
    <property type="nucleotide sequence ID" value="NZ_CP066775.1"/>
</dbReference>
<evidence type="ECO:0000313" key="1">
    <source>
        <dbReference type="EMBL" id="QQL49070.1"/>
    </source>
</evidence>
<proteinExistence type="predicted"/>
<dbReference type="AlphaFoldDB" id="A0A6I4I349"/>
<protein>
    <submittedName>
        <fullName evidence="1">Uncharacterized protein</fullName>
    </submittedName>
</protein>
<organism evidence="1 2">
    <name type="scientific">Mucilaginibacter ginkgonis</name>
    <dbReference type="NCBI Taxonomy" id="2682091"/>
    <lineage>
        <taxon>Bacteria</taxon>
        <taxon>Pseudomonadati</taxon>
        <taxon>Bacteroidota</taxon>
        <taxon>Sphingobacteriia</taxon>
        <taxon>Sphingobacteriales</taxon>
        <taxon>Sphingobacteriaceae</taxon>
        <taxon>Mucilaginibacter</taxon>
    </lineage>
</organism>
<reference evidence="1 2" key="1">
    <citation type="submission" date="2020-12" db="EMBL/GenBank/DDBJ databases">
        <title>HMF7856_wgs.fasta genome submission.</title>
        <authorList>
            <person name="Kang H."/>
            <person name="Kim H."/>
            <person name="Joh K."/>
        </authorList>
    </citation>
    <scope>NUCLEOTIDE SEQUENCE [LARGE SCALE GENOMIC DNA]</scope>
    <source>
        <strain evidence="1 2">HMF7856</strain>
    </source>
</reference>
<dbReference type="KEGG" id="mgik:GO620_012910"/>
<name>A0A6I4I349_9SPHI</name>
<keyword evidence="2" id="KW-1185">Reference proteome</keyword>
<dbReference type="Pfam" id="PF19885">
    <property type="entry name" value="DUF6358"/>
    <property type="match status" value="1"/>
</dbReference>
<accession>A0A6I4I349</accession>
<gene>
    <name evidence="1" type="ORF">GO620_012910</name>
</gene>
<dbReference type="Proteomes" id="UP000429232">
    <property type="component" value="Chromosome"/>
</dbReference>
<dbReference type="InterPro" id="IPR045938">
    <property type="entry name" value="DUF6358"/>
</dbReference>